<evidence type="ECO:0000256" key="3">
    <source>
        <dbReference type="SAM" id="SignalP"/>
    </source>
</evidence>
<gene>
    <name evidence="4" type="ORF">LZC95_29070</name>
</gene>
<feature type="compositionally biased region" description="Pro residues" evidence="1">
    <location>
        <begin position="27"/>
        <end position="52"/>
    </location>
</feature>
<sequence length="207" mass="21506">MRVPFLAWIPIALAAITSSAHAQEPLPRLPPLPPPPPTTPIPAAPPAAPAPPATSEAQGFEVQVTAHARNLQFHLWTDEGRYQKVCTVPCRAPFLPGKYYFALSEGDGSLVRLDPVDLKGASRIEATYVSRTGLRTAGLLTFIGSIGAGIAIGIAGSKETCNDAGQCRTDTPTGVGIAALGIAIVGGITGLVMASRPDKIGIRITPK</sequence>
<keyword evidence="2" id="KW-0812">Transmembrane</keyword>
<dbReference type="RefSeq" id="WP_394841109.1">
    <property type="nucleotide sequence ID" value="NZ_CP089982.1"/>
</dbReference>
<accession>A0ABZ2JVJ6</accession>
<feature type="region of interest" description="Disordered" evidence="1">
    <location>
        <begin position="24"/>
        <end position="58"/>
    </location>
</feature>
<feature type="chain" id="PRO_5047471774" evidence="3">
    <location>
        <begin position="23"/>
        <end position="207"/>
    </location>
</feature>
<dbReference type="Proteomes" id="UP001379533">
    <property type="component" value="Chromosome"/>
</dbReference>
<protein>
    <submittedName>
        <fullName evidence="4">Uncharacterized protein</fullName>
    </submittedName>
</protein>
<evidence type="ECO:0000313" key="5">
    <source>
        <dbReference type="Proteomes" id="UP001379533"/>
    </source>
</evidence>
<keyword evidence="5" id="KW-1185">Reference proteome</keyword>
<evidence type="ECO:0000256" key="1">
    <source>
        <dbReference type="SAM" id="MobiDB-lite"/>
    </source>
</evidence>
<feature type="signal peptide" evidence="3">
    <location>
        <begin position="1"/>
        <end position="22"/>
    </location>
</feature>
<proteinExistence type="predicted"/>
<keyword evidence="3" id="KW-0732">Signal</keyword>
<reference evidence="4 5" key="1">
    <citation type="submission" date="2021-12" db="EMBL/GenBank/DDBJ databases">
        <title>Discovery of the Pendulisporaceae a myxobacterial family with distinct sporulation behavior and unique specialized metabolism.</title>
        <authorList>
            <person name="Garcia R."/>
            <person name="Popoff A."/>
            <person name="Bader C.D."/>
            <person name="Loehr J."/>
            <person name="Walesch S."/>
            <person name="Walt C."/>
            <person name="Boldt J."/>
            <person name="Bunk B."/>
            <person name="Haeckl F.J.F.P.J."/>
            <person name="Gunesch A.P."/>
            <person name="Birkelbach J."/>
            <person name="Nuebel U."/>
            <person name="Pietschmann T."/>
            <person name="Bach T."/>
            <person name="Mueller R."/>
        </authorList>
    </citation>
    <scope>NUCLEOTIDE SEQUENCE [LARGE SCALE GENOMIC DNA]</scope>
    <source>
        <strain evidence="4 5">MSr12523</strain>
    </source>
</reference>
<feature type="transmembrane region" description="Helical" evidence="2">
    <location>
        <begin position="175"/>
        <end position="194"/>
    </location>
</feature>
<evidence type="ECO:0000256" key="2">
    <source>
        <dbReference type="SAM" id="Phobius"/>
    </source>
</evidence>
<name>A0ABZ2JVJ6_9BACT</name>
<organism evidence="4 5">
    <name type="scientific">Pendulispora brunnea</name>
    <dbReference type="NCBI Taxonomy" id="2905690"/>
    <lineage>
        <taxon>Bacteria</taxon>
        <taxon>Pseudomonadati</taxon>
        <taxon>Myxococcota</taxon>
        <taxon>Myxococcia</taxon>
        <taxon>Myxococcales</taxon>
        <taxon>Sorangiineae</taxon>
        <taxon>Pendulisporaceae</taxon>
        <taxon>Pendulispora</taxon>
    </lineage>
</organism>
<keyword evidence="2" id="KW-1133">Transmembrane helix</keyword>
<evidence type="ECO:0000313" key="4">
    <source>
        <dbReference type="EMBL" id="WXA90496.1"/>
    </source>
</evidence>
<keyword evidence="2" id="KW-0472">Membrane</keyword>
<dbReference type="EMBL" id="CP089982">
    <property type="protein sequence ID" value="WXA90496.1"/>
    <property type="molecule type" value="Genomic_DNA"/>
</dbReference>